<organism evidence="3 4">
    <name type="scientific">Syncephalis pseudoplumigaleata</name>
    <dbReference type="NCBI Taxonomy" id="1712513"/>
    <lineage>
        <taxon>Eukaryota</taxon>
        <taxon>Fungi</taxon>
        <taxon>Fungi incertae sedis</taxon>
        <taxon>Zoopagomycota</taxon>
        <taxon>Zoopagomycotina</taxon>
        <taxon>Zoopagomycetes</taxon>
        <taxon>Zoopagales</taxon>
        <taxon>Piptocephalidaceae</taxon>
        <taxon>Syncephalis</taxon>
    </lineage>
</organism>
<accession>A0A4P9YZK7</accession>
<dbReference type="OrthoDB" id="10406559at2759"/>
<feature type="transmembrane region" description="Helical" evidence="2">
    <location>
        <begin position="333"/>
        <end position="350"/>
    </location>
</feature>
<name>A0A4P9YZK7_9FUNG</name>
<feature type="transmembrane region" description="Helical" evidence="2">
    <location>
        <begin position="294"/>
        <end position="313"/>
    </location>
</feature>
<feature type="transmembrane region" description="Helical" evidence="2">
    <location>
        <begin position="591"/>
        <end position="617"/>
    </location>
</feature>
<gene>
    <name evidence="3" type="ORF">SYNPS1DRAFT_28880</name>
</gene>
<evidence type="ECO:0000256" key="1">
    <source>
        <dbReference type="SAM" id="MobiDB-lite"/>
    </source>
</evidence>
<keyword evidence="4" id="KW-1185">Reference proteome</keyword>
<keyword evidence="2" id="KW-1133">Transmembrane helix</keyword>
<dbReference type="AlphaFoldDB" id="A0A4P9YZK7"/>
<feature type="transmembrane region" description="Helical" evidence="2">
    <location>
        <begin position="266"/>
        <end position="288"/>
    </location>
</feature>
<evidence type="ECO:0000313" key="3">
    <source>
        <dbReference type="EMBL" id="RKP25385.1"/>
    </source>
</evidence>
<keyword evidence="2" id="KW-0472">Membrane</keyword>
<feature type="region of interest" description="Disordered" evidence="1">
    <location>
        <begin position="1"/>
        <end position="28"/>
    </location>
</feature>
<dbReference type="EMBL" id="KZ989767">
    <property type="protein sequence ID" value="RKP25385.1"/>
    <property type="molecule type" value="Genomic_DNA"/>
</dbReference>
<evidence type="ECO:0000313" key="4">
    <source>
        <dbReference type="Proteomes" id="UP000278143"/>
    </source>
</evidence>
<feature type="transmembrane region" description="Helical" evidence="2">
    <location>
        <begin position="411"/>
        <end position="430"/>
    </location>
</feature>
<protein>
    <submittedName>
        <fullName evidence="3">Uncharacterized protein</fullName>
    </submittedName>
</protein>
<feature type="compositionally biased region" description="Basic and acidic residues" evidence="1">
    <location>
        <begin position="15"/>
        <end position="28"/>
    </location>
</feature>
<evidence type="ECO:0000256" key="2">
    <source>
        <dbReference type="SAM" id="Phobius"/>
    </source>
</evidence>
<sequence length="826" mass="93648">MEPVSERTALLSDRSFPREQEGHAHTHSADTLAQHTLELTLAVCQVVPETEEPVVTATVISDLANKALQIISLRNHCSHDNGGAVGETAHSLLRAAARCATRAREDTFRRSLWQVRQHVCVKAALESLFRLANQRREVNYNSMAQVSGIDDDITDRMLIYANGLLVPHPSHGHSVLDFALKTGLDEILQNDHVQCCIEALWHGDIVPVWPMLDGRFGRRQDFWLERANDDYKPPQHSSTGRLASAGRKIGRFLEGLLRPERALAPIYYGMLSGLGYAVYTAVYMYLLMLSDYRWGNWSAFELVVYGWSLLYIVEINGKLKRQRLLYFRRVKHWCEFMAHGMLVGSAILRWRTMHTSNKEHAYYYARWSALLFSSAALPLAVRTLAAFDWAAMGSGGLARVFRMFDRVAHEIAWTVVSTAVVLAGLGVSIAGMNGDVSPYTTILHVVQGAMFDAFQFMEIDGLDPLLAPWLYRATLILVWLILGNLMLAINVAVYHAHIQSNMQAIPRMERLAAGTLRSLCAPARHAFPVPWLLVVIVVIWPIEKCMALAYRLRARAHPPAQPLHDEQHDIAVAVEDDAVAQRKHTSSGWRLAIWWMTVGWLTLLVDIVPTVIMMTLATTVAGRDYALGIAGLVLHHPRYNGLAMIDGTLNREHVFVTCEKDASFDRSPYHHFFRICREYEAMLDDEVVRLAGCPQYIRRLPASDDYYYCYVSQGIDTARPRLLDDVKVNRKTAEHIRATIVGQIKQAVKYAKDGTIKFMDPAFHRSIGQYNAIATYQRDVRLREYFFKLFRKFALPNDQLEELVQEAAQDLYLSAQSYEHMSRTTI</sequence>
<dbReference type="Proteomes" id="UP000278143">
    <property type="component" value="Unassembled WGS sequence"/>
</dbReference>
<proteinExistence type="predicted"/>
<feature type="transmembrane region" description="Helical" evidence="2">
    <location>
        <begin position="531"/>
        <end position="550"/>
    </location>
</feature>
<reference evidence="4" key="1">
    <citation type="journal article" date="2018" name="Nat. Microbiol.">
        <title>Leveraging single-cell genomics to expand the fungal tree of life.</title>
        <authorList>
            <person name="Ahrendt S.R."/>
            <person name="Quandt C.A."/>
            <person name="Ciobanu D."/>
            <person name="Clum A."/>
            <person name="Salamov A."/>
            <person name="Andreopoulos B."/>
            <person name="Cheng J.F."/>
            <person name="Woyke T."/>
            <person name="Pelin A."/>
            <person name="Henrissat B."/>
            <person name="Reynolds N.K."/>
            <person name="Benny G.L."/>
            <person name="Smith M.E."/>
            <person name="James T.Y."/>
            <person name="Grigoriev I.V."/>
        </authorList>
    </citation>
    <scope>NUCLEOTIDE SEQUENCE [LARGE SCALE GENOMIC DNA]</scope>
    <source>
        <strain evidence="4">Benny S71-1</strain>
    </source>
</reference>
<feature type="transmembrane region" description="Helical" evidence="2">
    <location>
        <begin position="469"/>
        <end position="493"/>
    </location>
</feature>
<feature type="transmembrane region" description="Helical" evidence="2">
    <location>
        <begin position="370"/>
        <end position="390"/>
    </location>
</feature>
<keyword evidence="2" id="KW-0812">Transmembrane</keyword>